<proteinExistence type="predicted"/>
<comment type="caution">
    <text evidence="2">The sequence shown here is derived from an EMBL/GenBank/DDBJ whole genome shotgun (WGS) entry which is preliminary data.</text>
</comment>
<feature type="region of interest" description="Disordered" evidence="1">
    <location>
        <begin position="229"/>
        <end position="282"/>
    </location>
</feature>
<feature type="compositionally biased region" description="Basic and acidic residues" evidence="1">
    <location>
        <begin position="229"/>
        <end position="274"/>
    </location>
</feature>
<dbReference type="Proteomes" id="UP000823405">
    <property type="component" value="Unassembled WGS sequence"/>
</dbReference>
<reference evidence="2" key="1">
    <citation type="journal article" date="2020" name="Fungal Divers.">
        <title>Resolving the Mortierellaceae phylogeny through synthesis of multi-gene phylogenetics and phylogenomics.</title>
        <authorList>
            <person name="Vandepol N."/>
            <person name="Liber J."/>
            <person name="Desiro A."/>
            <person name="Na H."/>
            <person name="Kennedy M."/>
            <person name="Barry K."/>
            <person name="Grigoriev I.V."/>
            <person name="Miller A.N."/>
            <person name="O'Donnell K."/>
            <person name="Stajich J.E."/>
            <person name="Bonito G."/>
        </authorList>
    </citation>
    <scope>NUCLEOTIDE SEQUENCE</scope>
    <source>
        <strain evidence="2">NVP60</strain>
    </source>
</reference>
<feature type="compositionally biased region" description="Basic and acidic residues" evidence="1">
    <location>
        <begin position="160"/>
        <end position="171"/>
    </location>
</feature>
<accession>A0A9P6RAQ8</accession>
<feature type="compositionally biased region" description="Low complexity" evidence="1">
    <location>
        <begin position="143"/>
        <end position="159"/>
    </location>
</feature>
<dbReference type="PANTHER" id="PTHR15491">
    <property type="match status" value="1"/>
</dbReference>
<evidence type="ECO:0000256" key="1">
    <source>
        <dbReference type="SAM" id="MobiDB-lite"/>
    </source>
</evidence>
<protein>
    <submittedName>
        <fullName evidence="2">Uncharacterized protein</fullName>
    </submittedName>
</protein>
<dbReference type="InterPro" id="IPR026811">
    <property type="entry name" value="CIZ1"/>
</dbReference>
<keyword evidence="3" id="KW-1185">Reference proteome</keyword>
<name>A0A9P6RAQ8_9FUNG</name>
<evidence type="ECO:0000313" key="3">
    <source>
        <dbReference type="Proteomes" id="UP000823405"/>
    </source>
</evidence>
<gene>
    <name evidence="2" type="ORF">BGZ97_010030</name>
</gene>
<feature type="region of interest" description="Disordered" evidence="1">
    <location>
        <begin position="43"/>
        <end position="88"/>
    </location>
</feature>
<feature type="region of interest" description="Disordered" evidence="1">
    <location>
        <begin position="453"/>
        <end position="473"/>
    </location>
</feature>
<dbReference type="PANTHER" id="PTHR15491:SF9">
    <property type="entry name" value="CIP1-INTERACTING ZINC FINGER PROTEIN"/>
    <property type="match status" value="1"/>
</dbReference>
<evidence type="ECO:0000313" key="2">
    <source>
        <dbReference type="EMBL" id="KAG0313657.1"/>
    </source>
</evidence>
<sequence>MASILFDDITFPRELYDPDTFEFVAPVSTLLTFTPHIISQLAKTSEEQQEPIPLPNLNPSPTADNAGTANASASASSEQTSASRAAESSTGGIFSSFKNFATSQGTQRILDNGLYLAGRYMDGSASARQSSYENDYRYDTRSRQSTSSSSNYWFGSSSSNRHDYRDQERQRLRDMEERLRQMERDMRQQSAMARSEVDAQRRERVQLEQELESQKQKVAKLEKEVEQQQKEQEANKKKQQEEEKKSKKQEEEEATEKKKKEAKENKDKDKKESSSQEVATTDNGADAANAVLMATVGVASLMMSLYAAHKASSTYSAVRFHDQLELLIEQCEGVIQSTEAWMSEQFLEVPDQIRQDLKMLKELIETIQRLDPRSEKKAETVAWSMSAVGSIGAVGGAVIGSMTAMASGGTLVVGCALYGIINRARFTGPEYNAAKSMMEVRAIQILKSLGVNPNSSTATPSSSSSSRGGRSASLIHESRLERLRIEFERREGLEMGDANEIDGLAVEEALLESSFSAPFVSQKSTAAARSRQQSGANAATAAAILEDTRPTLSMKSEHKRVSILA</sequence>
<dbReference type="EMBL" id="JAAAIN010000501">
    <property type="protein sequence ID" value="KAG0313657.1"/>
    <property type="molecule type" value="Genomic_DNA"/>
</dbReference>
<organism evidence="2 3">
    <name type="scientific">Linnemannia gamsii</name>
    <dbReference type="NCBI Taxonomy" id="64522"/>
    <lineage>
        <taxon>Eukaryota</taxon>
        <taxon>Fungi</taxon>
        <taxon>Fungi incertae sedis</taxon>
        <taxon>Mucoromycota</taxon>
        <taxon>Mortierellomycotina</taxon>
        <taxon>Mortierellomycetes</taxon>
        <taxon>Mortierellales</taxon>
        <taxon>Mortierellaceae</taxon>
        <taxon>Linnemannia</taxon>
    </lineage>
</organism>
<feature type="region of interest" description="Disordered" evidence="1">
    <location>
        <begin position="124"/>
        <end position="171"/>
    </location>
</feature>
<feature type="compositionally biased region" description="Low complexity" evidence="1">
    <location>
        <begin position="66"/>
        <end position="88"/>
    </location>
</feature>
<dbReference type="OrthoDB" id="2121849at2759"/>
<dbReference type="GO" id="GO:0005634">
    <property type="term" value="C:nucleus"/>
    <property type="evidence" value="ECO:0007669"/>
    <property type="project" value="TreeGrafter"/>
</dbReference>
<dbReference type="AlphaFoldDB" id="A0A9P6RAQ8"/>